<dbReference type="Gene3D" id="3.30.450.40">
    <property type="match status" value="3"/>
</dbReference>
<dbReference type="SUPFAM" id="SSF55874">
    <property type="entry name" value="ATPase domain of HSP90 chaperone/DNA topoisomerase II/histidine kinase"/>
    <property type="match status" value="1"/>
</dbReference>
<feature type="coiled-coil region" evidence="6">
    <location>
        <begin position="501"/>
        <end position="539"/>
    </location>
</feature>
<dbReference type="Pfam" id="PF00512">
    <property type="entry name" value="HisKA"/>
    <property type="match status" value="1"/>
</dbReference>
<dbReference type="InterPro" id="IPR036097">
    <property type="entry name" value="HisK_dim/P_sf"/>
</dbReference>
<evidence type="ECO:0000256" key="6">
    <source>
        <dbReference type="SAM" id="Coils"/>
    </source>
</evidence>
<evidence type="ECO:0000256" key="4">
    <source>
        <dbReference type="ARBA" id="ARBA00022777"/>
    </source>
</evidence>
<evidence type="ECO:0000259" key="7">
    <source>
        <dbReference type="PROSITE" id="PS50109"/>
    </source>
</evidence>
<dbReference type="RefSeq" id="WP_088570399.1">
    <property type="nucleotide sequence ID" value="NZ_FYEK01000012.1"/>
</dbReference>
<dbReference type="EMBL" id="FYEK01000012">
    <property type="protein sequence ID" value="SNB60726.1"/>
    <property type="molecule type" value="Genomic_DNA"/>
</dbReference>
<reference evidence="9" key="1">
    <citation type="submission" date="2017-06" db="EMBL/GenBank/DDBJ databases">
        <authorList>
            <person name="Varghese N."/>
            <person name="Submissions S."/>
        </authorList>
    </citation>
    <scope>NUCLEOTIDE SEQUENCE [LARGE SCALE GENOMIC DNA]</scope>
    <source>
        <strain evidence="9">JAD2</strain>
    </source>
</reference>
<dbReference type="SMART" id="SM00388">
    <property type="entry name" value="HisKA"/>
    <property type="match status" value="1"/>
</dbReference>
<feature type="domain" description="Histidine kinase" evidence="7">
    <location>
        <begin position="535"/>
        <end position="752"/>
    </location>
</feature>
<keyword evidence="5" id="KW-0902">Two-component regulatory system</keyword>
<dbReference type="PROSITE" id="PS50109">
    <property type="entry name" value="HIS_KIN"/>
    <property type="match status" value="1"/>
</dbReference>
<organism evidence="8 9">
    <name type="scientific">Thermoflexus hugenholtzii JAD2</name>
    <dbReference type="NCBI Taxonomy" id="877466"/>
    <lineage>
        <taxon>Bacteria</taxon>
        <taxon>Bacillati</taxon>
        <taxon>Chloroflexota</taxon>
        <taxon>Thermoflexia</taxon>
        <taxon>Thermoflexales</taxon>
        <taxon>Thermoflexaceae</taxon>
        <taxon>Thermoflexus</taxon>
    </lineage>
</organism>
<comment type="catalytic activity">
    <reaction evidence="1">
        <text>ATP + protein L-histidine = ADP + protein N-phospho-L-histidine.</text>
        <dbReference type="EC" id="2.7.13.3"/>
    </reaction>
</comment>
<dbReference type="InterPro" id="IPR036890">
    <property type="entry name" value="HATPase_C_sf"/>
</dbReference>
<dbReference type="InterPro" id="IPR004358">
    <property type="entry name" value="Sig_transdc_His_kin-like_C"/>
</dbReference>
<dbReference type="InterPro" id="IPR029016">
    <property type="entry name" value="GAF-like_dom_sf"/>
</dbReference>
<dbReference type="SUPFAM" id="SSF47384">
    <property type="entry name" value="Homodimeric domain of signal transducing histidine kinase"/>
    <property type="match status" value="1"/>
</dbReference>
<dbReference type="SMART" id="SM00065">
    <property type="entry name" value="GAF"/>
    <property type="match status" value="3"/>
</dbReference>
<dbReference type="InParanoid" id="A0A212QN27"/>
<dbReference type="PRINTS" id="PR00344">
    <property type="entry name" value="BCTRLSENSOR"/>
</dbReference>
<dbReference type="GO" id="GO:0034220">
    <property type="term" value="P:monoatomic ion transmembrane transport"/>
    <property type="evidence" value="ECO:0007669"/>
    <property type="project" value="UniProtKB-KW"/>
</dbReference>
<dbReference type="GO" id="GO:0000155">
    <property type="term" value="F:phosphorelay sensor kinase activity"/>
    <property type="evidence" value="ECO:0007669"/>
    <property type="project" value="InterPro"/>
</dbReference>
<dbReference type="InterPro" id="IPR003594">
    <property type="entry name" value="HATPase_dom"/>
</dbReference>
<dbReference type="Pfam" id="PF01590">
    <property type="entry name" value="GAF"/>
    <property type="match status" value="1"/>
</dbReference>
<dbReference type="Gene3D" id="3.30.565.10">
    <property type="entry name" value="Histidine kinase-like ATPase, C-terminal domain"/>
    <property type="match status" value="1"/>
</dbReference>
<evidence type="ECO:0000256" key="5">
    <source>
        <dbReference type="ARBA" id="ARBA00023012"/>
    </source>
</evidence>
<keyword evidence="9" id="KW-1185">Reference proteome</keyword>
<dbReference type="EC" id="2.7.13.3" evidence="2"/>
<keyword evidence="8" id="KW-0406">Ion transport</keyword>
<dbReference type="SMART" id="SM00387">
    <property type="entry name" value="HATPase_c"/>
    <property type="match status" value="1"/>
</dbReference>
<evidence type="ECO:0000256" key="2">
    <source>
        <dbReference type="ARBA" id="ARBA00012438"/>
    </source>
</evidence>
<evidence type="ECO:0000313" key="9">
    <source>
        <dbReference type="Proteomes" id="UP000197025"/>
    </source>
</evidence>
<dbReference type="CDD" id="cd00082">
    <property type="entry name" value="HisKA"/>
    <property type="match status" value="1"/>
</dbReference>
<dbReference type="CDD" id="cd00075">
    <property type="entry name" value="HATPase"/>
    <property type="match status" value="1"/>
</dbReference>
<keyword evidence="4 8" id="KW-0808">Transferase</keyword>
<keyword evidence="3" id="KW-0597">Phosphoprotein</keyword>
<dbReference type="OrthoDB" id="9795133at2"/>
<sequence>MSEVERRWTLQQALTRLFLELTRAHPRMEPMMAAGLEIVVGALDLPTGILEFRPHPEGPVLRIFRGLPEESAGALLAALRDLTSDRPVWVRDAEEAPPMFREALRAAGLGAAAGLPLGGGPGWAGGLILGSPKPRTWGAEEREFLEGAVQAIGLALERAALHQAADRQAEELAFLNRLALRANRAQDLYELLASVLPELVQLMSADRGAVALIASSGNHLVVVTEYNPVGTPSGLGERIPIPDNPSMAWILQERRPLAIEDVQTDPRIAPVRAMLGRVGVRSMLLVPLWIGEWIVGTLGIDYVREPHVFTPEEIRLAETAAHQLADALKRFRMIHILQAQADRLHVLYQTARALAELQDLPALLTRALEEILAHLPADGASVYVADPADPDVLRAVVALGYSTVPVVRLSSQAAEETITAQIAIRGEPVWVEECDRYPYPPITRRILIQEGIRSHAALPLRRGATLLGVLHVVWRRPRAMDPEIRDLLEGLADLLATGIHSARMLEALQRALAQREALNRALEEALAAREQMIQNVSHELRTPLAVALGYLELLAEGALGPLSASQQEAVAIARERLGQLHRYIELLLTLQTVRGAPRPHQPLDLRRLVEAVARMIRARPDPEKNPFEVRLPAEAVWVIGDAEALAHAIGELLDNAFKFSPPGGRVELELASEGGIARVIIRDEGIGIPIESLSRVGEPFYQVDGGTTRRFGGMGIGLAVARSVAEAHGGRLRLHPRAPRGVEAVLEIPLSGSLEGSAA</sequence>
<accession>A0A212QN27</accession>
<dbReference type="Proteomes" id="UP000197025">
    <property type="component" value="Unassembled WGS sequence"/>
</dbReference>
<dbReference type="Gene3D" id="1.10.287.130">
    <property type="match status" value="1"/>
</dbReference>
<name>A0A212QN27_9CHLR</name>
<protein>
    <recommendedName>
        <fullName evidence="2">histidine kinase</fullName>
        <ecNumber evidence="2">2.7.13.3</ecNumber>
    </recommendedName>
</protein>
<evidence type="ECO:0000256" key="3">
    <source>
        <dbReference type="ARBA" id="ARBA00022553"/>
    </source>
</evidence>
<dbReference type="InterPro" id="IPR005467">
    <property type="entry name" value="His_kinase_dom"/>
</dbReference>
<dbReference type="SUPFAM" id="SSF55781">
    <property type="entry name" value="GAF domain-like"/>
    <property type="match status" value="3"/>
</dbReference>
<gene>
    <name evidence="8" type="ORF">SAMN02746019_00025890</name>
</gene>
<keyword evidence="8" id="KW-0813">Transport</keyword>
<dbReference type="Pfam" id="PF13185">
    <property type="entry name" value="GAF_2"/>
    <property type="match status" value="1"/>
</dbReference>
<dbReference type="PANTHER" id="PTHR43547:SF2">
    <property type="entry name" value="HYBRID SIGNAL TRANSDUCTION HISTIDINE KINASE C"/>
    <property type="match status" value="1"/>
</dbReference>
<dbReference type="Pfam" id="PF02518">
    <property type="entry name" value="HATPase_c"/>
    <property type="match status" value="1"/>
</dbReference>
<dbReference type="InterPro" id="IPR003018">
    <property type="entry name" value="GAF"/>
</dbReference>
<keyword evidence="8" id="KW-0407">Ion channel</keyword>
<dbReference type="AlphaFoldDB" id="A0A212QN27"/>
<keyword evidence="4 8" id="KW-0418">Kinase</keyword>
<dbReference type="InterPro" id="IPR003661">
    <property type="entry name" value="HisK_dim/P_dom"/>
</dbReference>
<dbReference type="PANTHER" id="PTHR43547">
    <property type="entry name" value="TWO-COMPONENT HISTIDINE KINASE"/>
    <property type="match status" value="1"/>
</dbReference>
<evidence type="ECO:0000256" key="1">
    <source>
        <dbReference type="ARBA" id="ARBA00000085"/>
    </source>
</evidence>
<proteinExistence type="predicted"/>
<keyword evidence="6" id="KW-0175">Coiled coil</keyword>
<evidence type="ECO:0000313" key="8">
    <source>
        <dbReference type="EMBL" id="SNB60726.1"/>
    </source>
</evidence>